<feature type="compositionally biased region" description="Polar residues" evidence="1">
    <location>
        <begin position="123"/>
        <end position="137"/>
    </location>
</feature>
<dbReference type="InterPro" id="IPR024572">
    <property type="entry name" value="RcnB"/>
</dbReference>
<keyword evidence="2" id="KW-0732">Signal</keyword>
<organism evidence="3 4">
    <name type="scientific">Novosphingobium sediminis</name>
    <dbReference type="NCBI Taxonomy" id="707214"/>
    <lineage>
        <taxon>Bacteria</taxon>
        <taxon>Pseudomonadati</taxon>
        <taxon>Pseudomonadota</taxon>
        <taxon>Alphaproteobacteria</taxon>
        <taxon>Sphingomonadales</taxon>
        <taxon>Sphingomonadaceae</taxon>
        <taxon>Novosphingobium</taxon>
    </lineage>
</organism>
<gene>
    <name evidence="3" type="ORF">NSE01_18190</name>
</gene>
<feature type="region of interest" description="Disordered" evidence="1">
    <location>
        <begin position="27"/>
        <end position="227"/>
    </location>
</feature>
<evidence type="ECO:0000313" key="4">
    <source>
        <dbReference type="Proteomes" id="UP000321464"/>
    </source>
</evidence>
<feature type="chain" id="PRO_5021837289" description="Nickel/cobalt transporter regulator" evidence="2">
    <location>
        <begin position="32"/>
        <end position="355"/>
    </location>
</feature>
<evidence type="ECO:0000313" key="3">
    <source>
        <dbReference type="EMBL" id="GEN99986.1"/>
    </source>
</evidence>
<dbReference type="Pfam" id="PF11776">
    <property type="entry name" value="RcnB"/>
    <property type="match status" value="1"/>
</dbReference>
<dbReference type="AlphaFoldDB" id="A0A512AK01"/>
<evidence type="ECO:0000256" key="1">
    <source>
        <dbReference type="SAM" id="MobiDB-lite"/>
    </source>
</evidence>
<feature type="compositionally biased region" description="Basic and acidic residues" evidence="1">
    <location>
        <begin position="149"/>
        <end position="159"/>
    </location>
</feature>
<evidence type="ECO:0008006" key="5">
    <source>
        <dbReference type="Google" id="ProtNLM"/>
    </source>
</evidence>
<reference evidence="3 4" key="1">
    <citation type="submission" date="2019-07" db="EMBL/GenBank/DDBJ databases">
        <title>Whole genome shotgun sequence of Novosphingobium sediminis NBRC 106119.</title>
        <authorList>
            <person name="Hosoyama A."/>
            <person name="Uohara A."/>
            <person name="Ohji S."/>
            <person name="Ichikawa N."/>
        </authorList>
    </citation>
    <scope>NUCLEOTIDE SEQUENCE [LARGE SCALE GENOMIC DNA]</scope>
    <source>
        <strain evidence="3 4">NBRC 106119</strain>
    </source>
</reference>
<dbReference type="RefSeq" id="WP_147159304.1">
    <property type="nucleotide sequence ID" value="NZ_BJYR01000012.1"/>
</dbReference>
<keyword evidence="4" id="KW-1185">Reference proteome</keyword>
<feature type="compositionally biased region" description="Low complexity" evidence="1">
    <location>
        <begin position="214"/>
        <end position="226"/>
    </location>
</feature>
<dbReference type="Gene3D" id="3.10.450.160">
    <property type="entry name" value="inner membrane protein cigr"/>
    <property type="match status" value="1"/>
</dbReference>
<feature type="compositionally biased region" description="Basic and acidic residues" evidence="1">
    <location>
        <begin position="194"/>
        <end position="213"/>
    </location>
</feature>
<accession>A0A512AK01</accession>
<proteinExistence type="predicted"/>
<protein>
    <recommendedName>
        <fullName evidence="5">Nickel/cobalt transporter regulator</fullName>
    </recommendedName>
</protein>
<comment type="caution">
    <text evidence="3">The sequence shown here is derived from an EMBL/GenBank/DDBJ whole genome shotgun (WGS) entry which is preliminary data.</text>
</comment>
<name>A0A512AK01_9SPHN</name>
<feature type="compositionally biased region" description="Basic and acidic residues" evidence="1">
    <location>
        <begin position="33"/>
        <end position="50"/>
    </location>
</feature>
<feature type="compositionally biased region" description="Low complexity" evidence="1">
    <location>
        <begin position="51"/>
        <end position="61"/>
    </location>
</feature>
<feature type="compositionally biased region" description="Polar residues" evidence="1">
    <location>
        <begin position="164"/>
        <end position="184"/>
    </location>
</feature>
<dbReference type="Proteomes" id="UP000321464">
    <property type="component" value="Unassembled WGS sequence"/>
</dbReference>
<sequence>MAAKSVLKNSASALLALALGSAVLLPSAAFAQERQDRGERGAGRMERMERAAPAQAPQRQPSWSGRPTFSQGSSSPQPPQREGGGQSRPAWQGGGDRERGDRGNGAYPTGQPTFGRPGWANNGAPQTPQAAQGSTPAWQGRNPTYVDPARNRDGNRPAEGRGGQTANQQGQSRWYHNDNGSWRNDPNRAWAGNGDRRDGDRNRDRDRDRRDWQQNRGNGWGSNNGWRDNDNRWRGNNGWRGNAWGYNNNGWRSWDRDGWRRDNRYNWSGWRNRHRDVFSLGFYSAPWRGYSYSRFSIGVVIGAPFYAEQYWIADPWAYRLPPAWGPYRWVRYYDDALLVDIYTGEVVDAIYDIFY</sequence>
<dbReference type="OrthoDB" id="7205329at2"/>
<dbReference type="EMBL" id="BJYR01000012">
    <property type="protein sequence ID" value="GEN99986.1"/>
    <property type="molecule type" value="Genomic_DNA"/>
</dbReference>
<evidence type="ECO:0000256" key="2">
    <source>
        <dbReference type="SAM" id="SignalP"/>
    </source>
</evidence>
<feature type="signal peptide" evidence="2">
    <location>
        <begin position="1"/>
        <end position="31"/>
    </location>
</feature>